<evidence type="ECO:0000313" key="2">
    <source>
        <dbReference type="Proteomes" id="UP001234495"/>
    </source>
</evidence>
<proteinExistence type="predicted"/>
<gene>
    <name evidence="1" type="ORF">J2S19_001071</name>
</gene>
<dbReference type="EMBL" id="JAUSUD010000003">
    <property type="protein sequence ID" value="MDQ0229819.1"/>
    <property type="molecule type" value="Genomic_DNA"/>
</dbReference>
<reference evidence="1 2" key="1">
    <citation type="submission" date="2023-07" db="EMBL/GenBank/DDBJ databases">
        <title>Genomic Encyclopedia of Type Strains, Phase IV (KMG-IV): sequencing the most valuable type-strain genomes for metagenomic binning, comparative biology and taxonomic classification.</title>
        <authorList>
            <person name="Goeker M."/>
        </authorList>
    </citation>
    <scope>NUCLEOTIDE SEQUENCE [LARGE SCALE GENOMIC DNA]</scope>
    <source>
        <strain evidence="1 2">DSM 29005</strain>
    </source>
</reference>
<accession>A0ABT9ZD05</accession>
<name>A0ABT9ZD05_9BACI</name>
<sequence length="41" mass="4723">MGFIDAMKNISLRLKNKNGLHRIYEDHFPSLEKSKCSSSNL</sequence>
<comment type="caution">
    <text evidence="1">The sequence shown here is derived from an EMBL/GenBank/DDBJ whole genome shotgun (WGS) entry which is preliminary data.</text>
</comment>
<keyword evidence="2" id="KW-1185">Reference proteome</keyword>
<evidence type="ECO:0000313" key="1">
    <source>
        <dbReference type="EMBL" id="MDQ0229819.1"/>
    </source>
</evidence>
<dbReference type="Proteomes" id="UP001234495">
    <property type="component" value="Unassembled WGS sequence"/>
</dbReference>
<protein>
    <submittedName>
        <fullName evidence="1">Uncharacterized protein</fullName>
    </submittedName>
</protein>
<organism evidence="1 2">
    <name type="scientific">Metabacillus malikii</name>
    <dbReference type="NCBI Taxonomy" id="1504265"/>
    <lineage>
        <taxon>Bacteria</taxon>
        <taxon>Bacillati</taxon>
        <taxon>Bacillota</taxon>
        <taxon>Bacilli</taxon>
        <taxon>Bacillales</taxon>
        <taxon>Bacillaceae</taxon>
        <taxon>Metabacillus</taxon>
    </lineage>
</organism>